<dbReference type="Gene3D" id="2.40.160.10">
    <property type="entry name" value="Porin"/>
    <property type="match status" value="1"/>
</dbReference>
<dbReference type="AlphaFoldDB" id="A0A9K3JVE1"/>
<dbReference type="CDD" id="cd07305">
    <property type="entry name" value="Porin3_Tom40"/>
    <property type="match status" value="1"/>
</dbReference>
<comment type="caution">
    <text evidence="10">The sequence shown here is derived from an EMBL/GenBank/DDBJ whole genome shotgun (WGS) entry which is preliminary data.</text>
</comment>
<dbReference type="InterPro" id="IPR027246">
    <property type="entry name" value="Porin_Euk/Tom40"/>
</dbReference>
<dbReference type="Gramene" id="mRNA:HanXRQr2_Chr01g0020261">
    <property type="protein sequence ID" value="mRNA:HanXRQr2_Chr01g0020261"/>
    <property type="gene ID" value="HanXRQr2_Chr01g0020261"/>
</dbReference>
<evidence type="ECO:0000256" key="1">
    <source>
        <dbReference type="ARBA" id="ARBA00004374"/>
    </source>
</evidence>
<dbReference type="Pfam" id="PF01459">
    <property type="entry name" value="Porin_3"/>
    <property type="match status" value="1"/>
</dbReference>
<organism evidence="10 11">
    <name type="scientific">Helianthus annuus</name>
    <name type="common">Common sunflower</name>
    <dbReference type="NCBI Taxonomy" id="4232"/>
    <lineage>
        <taxon>Eukaryota</taxon>
        <taxon>Viridiplantae</taxon>
        <taxon>Streptophyta</taxon>
        <taxon>Embryophyta</taxon>
        <taxon>Tracheophyta</taxon>
        <taxon>Spermatophyta</taxon>
        <taxon>Magnoliopsida</taxon>
        <taxon>eudicotyledons</taxon>
        <taxon>Gunneridae</taxon>
        <taxon>Pentapetalae</taxon>
        <taxon>asterids</taxon>
        <taxon>campanulids</taxon>
        <taxon>Asterales</taxon>
        <taxon>Asteraceae</taxon>
        <taxon>Asteroideae</taxon>
        <taxon>Heliantheae alliance</taxon>
        <taxon>Heliantheae</taxon>
        <taxon>Helianthus</taxon>
    </lineage>
</organism>
<evidence type="ECO:0000256" key="8">
    <source>
        <dbReference type="ARBA" id="ARBA00023128"/>
    </source>
</evidence>
<dbReference type="GO" id="GO:0008320">
    <property type="term" value="F:protein transmembrane transporter activity"/>
    <property type="evidence" value="ECO:0000318"/>
    <property type="project" value="GO_Central"/>
</dbReference>
<keyword evidence="11" id="KW-1185">Reference proteome</keyword>
<comment type="subcellular location">
    <subcellularLocation>
        <location evidence="1">Mitochondrion outer membrane</location>
        <topology evidence="1">Multi-pass membrane protein</topology>
    </subcellularLocation>
</comment>
<reference evidence="10" key="1">
    <citation type="journal article" date="2017" name="Nature">
        <title>The sunflower genome provides insights into oil metabolism, flowering and Asterid evolution.</title>
        <authorList>
            <person name="Badouin H."/>
            <person name="Gouzy J."/>
            <person name="Grassa C.J."/>
            <person name="Murat F."/>
            <person name="Staton S.E."/>
            <person name="Cottret L."/>
            <person name="Lelandais-Briere C."/>
            <person name="Owens G.L."/>
            <person name="Carrere S."/>
            <person name="Mayjonade B."/>
            <person name="Legrand L."/>
            <person name="Gill N."/>
            <person name="Kane N.C."/>
            <person name="Bowers J.E."/>
            <person name="Hubner S."/>
            <person name="Bellec A."/>
            <person name="Berard A."/>
            <person name="Berges H."/>
            <person name="Blanchet N."/>
            <person name="Boniface M.C."/>
            <person name="Brunel D."/>
            <person name="Catrice O."/>
            <person name="Chaidir N."/>
            <person name="Claudel C."/>
            <person name="Donnadieu C."/>
            <person name="Faraut T."/>
            <person name="Fievet G."/>
            <person name="Helmstetter N."/>
            <person name="King M."/>
            <person name="Knapp S.J."/>
            <person name="Lai Z."/>
            <person name="Le Paslier M.C."/>
            <person name="Lippi Y."/>
            <person name="Lorenzon L."/>
            <person name="Mandel J.R."/>
            <person name="Marage G."/>
            <person name="Marchand G."/>
            <person name="Marquand E."/>
            <person name="Bret-Mestries E."/>
            <person name="Morien E."/>
            <person name="Nambeesan S."/>
            <person name="Nguyen T."/>
            <person name="Pegot-Espagnet P."/>
            <person name="Pouilly N."/>
            <person name="Raftis F."/>
            <person name="Sallet E."/>
            <person name="Schiex T."/>
            <person name="Thomas J."/>
            <person name="Vandecasteele C."/>
            <person name="Vares D."/>
            <person name="Vear F."/>
            <person name="Vautrin S."/>
            <person name="Crespi M."/>
            <person name="Mangin B."/>
            <person name="Burke J.M."/>
            <person name="Salse J."/>
            <person name="Munos S."/>
            <person name="Vincourt P."/>
            <person name="Rieseberg L.H."/>
            <person name="Langlade N.B."/>
        </authorList>
    </citation>
    <scope>NUCLEOTIDE SEQUENCE</scope>
    <source>
        <tissue evidence="10">Leaves</tissue>
    </source>
</reference>
<protein>
    <submittedName>
        <fullName evidence="10">Porin domain superfamily, eukaryotic porin/Tom40</fullName>
    </submittedName>
</protein>
<evidence type="ECO:0000256" key="7">
    <source>
        <dbReference type="ARBA" id="ARBA00022927"/>
    </source>
</evidence>
<dbReference type="InterPro" id="IPR023614">
    <property type="entry name" value="Porin_dom_sf"/>
</dbReference>
<evidence type="ECO:0000256" key="2">
    <source>
        <dbReference type="ARBA" id="ARBA00010510"/>
    </source>
</evidence>
<keyword evidence="3" id="KW-0813">Transport</keyword>
<evidence type="ECO:0000313" key="11">
    <source>
        <dbReference type="Proteomes" id="UP000215914"/>
    </source>
</evidence>
<dbReference type="InterPro" id="IPR037930">
    <property type="entry name" value="Tom40"/>
</dbReference>
<evidence type="ECO:0000256" key="6">
    <source>
        <dbReference type="ARBA" id="ARBA00022787"/>
    </source>
</evidence>
<dbReference type="PANTHER" id="PTHR10802">
    <property type="entry name" value="MITOCHONDRIAL IMPORT RECEPTOR SUBUNIT TOM40"/>
    <property type="match status" value="1"/>
</dbReference>
<keyword evidence="9" id="KW-0472">Membrane</keyword>
<name>A0A9K3JVE1_HELAN</name>
<dbReference type="Proteomes" id="UP000215914">
    <property type="component" value="Unassembled WGS sequence"/>
</dbReference>
<evidence type="ECO:0000256" key="5">
    <source>
        <dbReference type="ARBA" id="ARBA00022692"/>
    </source>
</evidence>
<evidence type="ECO:0000256" key="3">
    <source>
        <dbReference type="ARBA" id="ARBA00022448"/>
    </source>
</evidence>
<keyword evidence="4" id="KW-1134">Transmembrane beta strand</keyword>
<reference evidence="10" key="2">
    <citation type="submission" date="2020-06" db="EMBL/GenBank/DDBJ databases">
        <title>Helianthus annuus Genome sequencing and assembly Release 2.</title>
        <authorList>
            <person name="Gouzy J."/>
            <person name="Langlade N."/>
            <person name="Munos S."/>
        </authorList>
    </citation>
    <scope>NUCLEOTIDE SEQUENCE</scope>
    <source>
        <tissue evidence="10">Leaves</tissue>
    </source>
</reference>
<proteinExistence type="inferred from homology"/>
<keyword evidence="6" id="KW-1000">Mitochondrion outer membrane</keyword>
<sequence>MGPMEIPSQYAEIIKIPAAHYAFGANFMHPKLMLFGRVLNDGRVDAGVKCALSDNLSMNADAQLTSQPHMSNGKFNIDYKGTDYRTRFKFGNGAMLGASYIQSVTPHLSLGGELVWAGEDRESNISYGARYNTDKMVAVGQITNTGNVALSYVQKVSEKVSLASDFIYNYFSRDVTASVGYDYINRQCRLRGKIDSNGCTSAFVEEWLDNGLKVILSAEVSTYTILPNAPIRRYINTIKIKLEVESQWVKVGNIPFVWNRSKQVTLWNESKHDPLRFSSIFYCFFFFTNNEQVK</sequence>
<gene>
    <name evidence="10" type="ORF">HanXRQr2_Chr01g0020261</name>
</gene>
<evidence type="ECO:0000256" key="9">
    <source>
        <dbReference type="ARBA" id="ARBA00023136"/>
    </source>
</evidence>
<accession>A0A9K3JVE1</accession>
<dbReference type="EMBL" id="MNCJ02000316">
    <property type="protein sequence ID" value="KAF5821904.1"/>
    <property type="molecule type" value="Genomic_DNA"/>
</dbReference>
<comment type="similarity">
    <text evidence="2">Belongs to the Tom40 family.</text>
</comment>
<keyword evidence="7" id="KW-0653">Protein transport</keyword>
<evidence type="ECO:0000313" key="10">
    <source>
        <dbReference type="EMBL" id="KAF5821904.1"/>
    </source>
</evidence>
<keyword evidence="8" id="KW-0496">Mitochondrion</keyword>
<dbReference type="GO" id="GO:0005742">
    <property type="term" value="C:mitochondrial outer membrane translocase complex"/>
    <property type="evidence" value="ECO:0000318"/>
    <property type="project" value="GO_Central"/>
</dbReference>
<evidence type="ECO:0000256" key="4">
    <source>
        <dbReference type="ARBA" id="ARBA00022452"/>
    </source>
</evidence>
<dbReference type="GO" id="GO:0030150">
    <property type="term" value="P:protein import into mitochondrial matrix"/>
    <property type="evidence" value="ECO:0000318"/>
    <property type="project" value="GO_Central"/>
</dbReference>
<keyword evidence="5" id="KW-0812">Transmembrane</keyword>